<keyword evidence="7" id="KW-1133">Transmembrane helix</keyword>
<dbReference type="GO" id="GO:0042742">
    <property type="term" value="P:defense response to bacterium"/>
    <property type="evidence" value="ECO:0007669"/>
    <property type="project" value="UniProtKB-KW"/>
</dbReference>
<protein>
    <recommendedName>
        <fullName evidence="6">Lysozyme</fullName>
        <ecNumber evidence="6">3.2.1.17</ecNumber>
    </recommendedName>
</protein>
<dbReference type="CDD" id="cd16901">
    <property type="entry name" value="lyz_P1"/>
    <property type="match status" value="1"/>
</dbReference>
<keyword evidence="7" id="KW-0472">Membrane</keyword>
<dbReference type="KEGG" id="ent:Ent638_0795"/>
<dbReference type="Proteomes" id="UP000000230">
    <property type="component" value="Chromosome"/>
</dbReference>
<comment type="catalytic activity">
    <reaction evidence="1 6">
        <text>Hydrolysis of (1-&gt;4)-beta-linkages between N-acetylmuramic acid and N-acetyl-D-glucosamine residues in a peptidoglycan and between N-acetyl-D-glucosamine residues in chitodextrins.</text>
        <dbReference type="EC" id="3.2.1.17"/>
    </reaction>
</comment>
<dbReference type="EMBL" id="CP000653">
    <property type="protein sequence ID" value="ABP59480.1"/>
    <property type="molecule type" value="Genomic_DNA"/>
</dbReference>
<dbReference type="InterPro" id="IPR023346">
    <property type="entry name" value="Lysozyme-like_dom_sf"/>
</dbReference>
<dbReference type="PANTHER" id="PTHR38107:SF4">
    <property type="entry name" value="LYSOZYME"/>
    <property type="match status" value="1"/>
</dbReference>
<evidence type="ECO:0000256" key="3">
    <source>
        <dbReference type="ARBA" id="ARBA00022638"/>
    </source>
</evidence>
<evidence type="ECO:0000256" key="2">
    <source>
        <dbReference type="ARBA" id="ARBA00022529"/>
    </source>
</evidence>
<evidence type="ECO:0000256" key="1">
    <source>
        <dbReference type="ARBA" id="ARBA00000632"/>
    </source>
</evidence>
<dbReference type="OrthoDB" id="8141296at2"/>
<keyword evidence="3 6" id="KW-0081">Bacteriolytic enzyme</keyword>
<keyword evidence="4 6" id="KW-0378">Hydrolase</keyword>
<feature type="transmembrane region" description="Helical" evidence="7">
    <location>
        <begin position="12"/>
        <end position="32"/>
    </location>
</feature>
<dbReference type="InterPro" id="IPR002196">
    <property type="entry name" value="Glyco_hydro_24"/>
</dbReference>
<keyword evidence="5 6" id="KW-0326">Glycosidase</keyword>
<keyword evidence="9" id="KW-1185">Reference proteome</keyword>
<organism evidence="8 9">
    <name type="scientific">Enterobacter sp. (strain 638)</name>
    <dbReference type="NCBI Taxonomy" id="399742"/>
    <lineage>
        <taxon>Bacteria</taxon>
        <taxon>Pseudomonadati</taxon>
        <taxon>Pseudomonadota</taxon>
        <taxon>Gammaproteobacteria</taxon>
        <taxon>Enterobacterales</taxon>
        <taxon>Enterobacteriaceae</taxon>
        <taxon>Enterobacter</taxon>
    </lineage>
</organism>
<evidence type="ECO:0000313" key="8">
    <source>
        <dbReference type="EMBL" id="ABP59480.1"/>
    </source>
</evidence>
<proteinExistence type="inferred from homology"/>
<comment type="similarity">
    <text evidence="6">Belongs to the glycosyl hydrolase 24 family.</text>
</comment>
<keyword evidence="7" id="KW-0812">Transmembrane</keyword>
<dbReference type="SUPFAM" id="SSF53955">
    <property type="entry name" value="Lysozyme-like"/>
    <property type="match status" value="1"/>
</dbReference>
<dbReference type="InterPro" id="IPR034690">
    <property type="entry name" value="Endolysin_T4_type"/>
</dbReference>
<evidence type="ECO:0000313" key="9">
    <source>
        <dbReference type="Proteomes" id="UP000000230"/>
    </source>
</evidence>
<sequence length="178" mass="19013">MAQLKLSKKSGAAGIVCSVATIIAIVINAGHVRTNERGLELIGNAESCRRDPYVCPAGVLTDGMGNTHGVKPGTIKSVQQIAMEWEKNILDAESCVNRYANGKMLSDDTFSAAVSVTFRAGCGNMRKSTMFSFFREGPAAYKSACNQFSRWVYGGGRVLPGLVTRAGKEEALCLDGLK</sequence>
<name>A0A9J9GEF6_ENT38</name>
<evidence type="ECO:0000256" key="4">
    <source>
        <dbReference type="ARBA" id="ARBA00022801"/>
    </source>
</evidence>
<keyword evidence="2 6" id="KW-0929">Antimicrobial</keyword>
<dbReference type="AlphaFoldDB" id="A0A9J9GEF6"/>
<dbReference type="GO" id="GO:0003796">
    <property type="term" value="F:lysozyme activity"/>
    <property type="evidence" value="ECO:0007669"/>
    <property type="project" value="UniProtKB-EC"/>
</dbReference>
<dbReference type="Pfam" id="PF00959">
    <property type="entry name" value="Phage_lysozyme"/>
    <property type="match status" value="1"/>
</dbReference>
<dbReference type="EC" id="3.2.1.17" evidence="6"/>
<dbReference type="GO" id="GO:0016998">
    <property type="term" value="P:cell wall macromolecule catabolic process"/>
    <property type="evidence" value="ECO:0007669"/>
    <property type="project" value="InterPro"/>
</dbReference>
<dbReference type="Gene3D" id="1.10.530.40">
    <property type="match status" value="1"/>
</dbReference>
<dbReference type="HAMAP" id="MF_04110">
    <property type="entry name" value="ENDOLYSIN_T4"/>
    <property type="match status" value="1"/>
</dbReference>
<dbReference type="InterPro" id="IPR023347">
    <property type="entry name" value="Lysozyme_dom_sf"/>
</dbReference>
<dbReference type="PANTHER" id="PTHR38107">
    <property type="match status" value="1"/>
</dbReference>
<evidence type="ECO:0000256" key="5">
    <source>
        <dbReference type="ARBA" id="ARBA00023295"/>
    </source>
</evidence>
<reference evidence="9" key="1">
    <citation type="journal article" date="2010" name="PLoS Genet.">
        <title>Genome sequence of the plant growth promoting endophytic bacterium Enterobacter sp. 638.</title>
        <authorList>
            <person name="Taghavi S."/>
            <person name="van der Lelie D."/>
            <person name="Hoffman A."/>
            <person name="Zhang Y.B."/>
            <person name="Walla M.D."/>
            <person name="Vangronsveld J."/>
            <person name="Newman L."/>
            <person name="Monchy S."/>
        </authorList>
    </citation>
    <scope>NUCLEOTIDE SEQUENCE [LARGE SCALE GENOMIC DNA]</scope>
    <source>
        <strain evidence="9">638</strain>
    </source>
</reference>
<dbReference type="InterPro" id="IPR051018">
    <property type="entry name" value="Bacteriophage_GH24"/>
</dbReference>
<evidence type="ECO:0000256" key="7">
    <source>
        <dbReference type="SAM" id="Phobius"/>
    </source>
</evidence>
<dbReference type="GO" id="GO:0009253">
    <property type="term" value="P:peptidoglycan catabolic process"/>
    <property type="evidence" value="ECO:0007669"/>
    <property type="project" value="InterPro"/>
</dbReference>
<gene>
    <name evidence="8" type="ordered locus">Ent638_0795</name>
</gene>
<dbReference type="GO" id="GO:0031640">
    <property type="term" value="P:killing of cells of another organism"/>
    <property type="evidence" value="ECO:0007669"/>
    <property type="project" value="UniProtKB-KW"/>
</dbReference>
<dbReference type="RefSeq" id="WP_012016201.1">
    <property type="nucleotide sequence ID" value="NC_009436.1"/>
</dbReference>
<evidence type="ECO:0000256" key="6">
    <source>
        <dbReference type="RuleBase" id="RU003788"/>
    </source>
</evidence>
<accession>A0A9J9GEF6</accession>